<dbReference type="AlphaFoldDB" id="A0AAD2D4H3"/>
<keyword evidence="3" id="KW-1185">Reference proteome</keyword>
<dbReference type="EMBL" id="CAMPGE010022766">
    <property type="protein sequence ID" value="CAI2380779.1"/>
    <property type="molecule type" value="Genomic_DNA"/>
</dbReference>
<comment type="caution">
    <text evidence="2">The sequence shown here is derived from an EMBL/GenBank/DDBJ whole genome shotgun (WGS) entry which is preliminary data.</text>
</comment>
<feature type="transmembrane region" description="Helical" evidence="1">
    <location>
        <begin position="57"/>
        <end position="80"/>
    </location>
</feature>
<name>A0AAD2D4H3_EUPCR</name>
<evidence type="ECO:0000313" key="2">
    <source>
        <dbReference type="EMBL" id="CAI2380779.1"/>
    </source>
</evidence>
<organism evidence="2 3">
    <name type="scientific">Euplotes crassus</name>
    <dbReference type="NCBI Taxonomy" id="5936"/>
    <lineage>
        <taxon>Eukaryota</taxon>
        <taxon>Sar</taxon>
        <taxon>Alveolata</taxon>
        <taxon>Ciliophora</taxon>
        <taxon>Intramacronucleata</taxon>
        <taxon>Spirotrichea</taxon>
        <taxon>Hypotrichia</taxon>
        <taxon>Euplotida</taxon>
        <taxon>Euplotidae</taxon>
        <taxon>Moneuplotes</taxon>
    </lineage>
</organism>
<keyword evidence="1" id="KW-1133">Transmembrane helix</keyword>
<gene>
    <name evidence="2" type="ORF">ECRASSUSDP1_LOCUS22219</name>
</gene>
<keyword evidence="1" id="KW-0812">Transmembrane</keyword>
<proteinExistence type="predicted"/>
<protein>
    <submittedName>
        <fullName evidence="2">Uncharacterized protein</fullName>
    </submittedName>
</protein>
<reference evidence="2" key="1">
    <citation type="submission" date="2023-07" db="EMBL/GenBank/DDBJ databases">
        <authorList>
            <consortium name="AG Swart"/>
            <person name="Singh M."/>
            <person name="Singh A."/>
            <person name="Seah K."/>
            <person name="Emmerich C."/>
        </authorList>
    </citation>
    <scope>NUCLEOTIDE SEQUENCE</scope>
    <source>
        <strain evidence="2">DP1</strain>
    </source>
</reference>
<sequence length="147" mass="16641">MIRAVTNAHRTHNFSQLPCCLSLFALFEKVSELDFKVSDFFINVLNFSPLDKIEVKLVFILSVISLSSYSIVSICSSVWITSSMLSIIFCRILEIPKESCSGSISSASRMFSSKDDRKVFAFVGESSDLVVTHNKFMLFSTFMRCYE</sequence>
<keyword evidence="1" id="KW-0472">Membrane</keyword>
<dbReference type="Proteomes" id="UP001295684">
    <property type="component" value="Unassembled WGS sequence"/>
</dbReference>
<evidence type="ECO:0000313" key="3">
    <source>
        <dbReference type="Proteomes" id="UP001295684"/>
    </source>
</evidence>
<accession>A0AAD2D4H3</accession>
<evidence type="ECO:0000256" key="1">
    <source>
        <dbReference type="SAM" id="Phobius"/>
    </source>
</evidence>